<feature type="domain" description="N-acetyltransferase" evidence="1">
    <location>
        <begin position="17"/>
        <end position="173"/>
    </location>
</feature>
<evidence type="ECO:0000313" key="4">
    <source>
        <dbReference type="Proteomes" id="UP000473681"/>
    </source>
</evidence>
<dbReference type="EMBL" id="SWVK01000024">
    <property type="protein sequence ID" value="NFN36516.1"/>
    <property type="molecule type" value="Genomic_DNA"/>
</dbReference>
<gene>
    <name evidence="2" type="ORF">FC774_05200</name>
    <name evidence="3" type="ORF">FDB51_15650</name>
</gene>
<dbReference type="Pfam" id="PF00583">
    <property type="entry name" value="Acetyltransf_1"/>
    <property type="match status" value="1"/>
</dbReference>
<evidence type="ECO:0000259" key="1">
    <source>
        <dbReference type="PROSITE" id="PS51186"/>
    </source>
</evidence>
<dbReference type="OrthoDB" id="9782266at2"/>
<proteinExistence type="predicted"/>
<evidence type="ECO:0000313" key="3">
    <source>
        <dbReference type="EMBL" id="NFN36516.1"/>
    </source>
</evidence>
<dbReference type="CDD" id="cd04301">
    <property type="entry name" value="NAT_SF"/>
    <property type="match status" value="1"/>
</dbReference>
<comment type="caution">
    <text evidence="2">The sequence shown here is derived from an EMBL/GenBank/DDBJ whole genome shotgun (WGS) entry which is preliminary data.</text>
</comment>
<dbReference type="Gene3D" id="3.40.630.30">
    <property type="match status" value="1"/>
</dbReference>
<sequence>MLMRCDMFKIQELSSKYKVVKLNENDIDSIYELEYNNPVYFEYMNDKVSKQNIRDDMIALPPHTLMNNKYYIGFKNNKDLVAIMDLILHYPDDDTAFIGLFMVGKSYQRKNIGSFIISELIETLKINNFLHIRLGFIEGNEQSYNFWLKNRFEKTGVKTDVDKYTVISMNLDI</sequence>
<name>A0A6B4PW91_CLOBO</name>
<dbReference type="SUPFAM" id="SSF55729">
    <property type="entry name" value="Acyl-CoA N-acyltransferases (Nat)"/>
    <property type="match status" value="1"/>
</dbReference>
<dbReference type="GO" id="GO:0016747">
    <property type="term" value="F:acyltransferase activity, transferring groups other than amino-acyl groups"/>
    <property type="evidence" value="ECO:0007669"/>
    <property type="project" value="InterPro"/>
</dbReference>
<evidence type="ECO:0000313" key="2">
    <source>
        <dbReference type="EMBL" id="NFF87270.1"/>
    </source>
</evidence>
<dbReference type="Proteomes" id="UP000473681">
    <property type="component" value="Unassembled WGS sequence"/>
</dbReference>
<protein>
    <submittedName>
        <fullName evidence="2">GNAT family N-acetyltransferase</fullName>
    </submittedName>
</protein>
<organism evidence="2 5">
    <name type="scientific">Clostridium botulinum</name>
    <dbReference type="NCBI Taxonomy" id="1491"/>
    <lineage>
        <taxon>Bacteria</taxon>
        <taxon>Bacillati</taxon>
        <taxon>Bacillota</taxon>
        <taxon>Clostridia</taxon>
        <taxon>Eubacteriales</taxon>
        <taxon>Clostridiaceae</taxon>
        <taxon>Clostridium</taxon>
    </lineage>
</organism>
<evidence type="ECO:0000313" key="5">
    <source>
        <dbReference type="Proteomes" id="UP000476820"/>
    </source>
</evidence>
<dbReference type="Proteomes" id="UP000476820">
    <property type="component" value="Unassembled WGS sequence"/>
</dbReference>
<dbReference type="PROSITE" id="PS51186">
    <property type="entry name" value="GNAT"/>
    <property type="match status" value="1"/>
</dbReference>
<dbReference type="EMBL" id="SWOV01000009">
    <property type="protein sequence ID" value="NFF87270.1"/>
    <property type="molecule type" value="Genomic_DNA"/>
</dbReference>
<dbReference type="InterPro" id="IPR000182">
    <property type="entry name" value="GNAT_dom"/>
</dbReference>
<dbReference type="InterPro" id="IPR016181">
    <property type="entry name" value="Acyl_CoA_acyltransferase"/>
</dbReference>
<dbReference type="AlphaFoldDB" id="A0A6B4PW91"/>
<reference evidence="4 5" key="1">
    <citation type="submission" date="2019-04" db="EMBL/GenBank/DDBJ databases">
        <title>Genome sequencing of Clostridium botulinum Groups I-IV and Clostridium butyricum.</title>
        <authorList>
            <person name="Brunt J."/>
            <person name="Van Vliet A.H.M."/>
            <person name="Stringer S.C."/>
            <person name="Carter A.T."/>
            <person name="Peck M.W."/>
        </authorList>
    </citation>
    <scope>NUCLEOTIDE SEQUENCE [LARGE SCALE GENOMIC DNA]</scope>
    <source>
        <strain evidence="2 5">1605</strain>
        <strain evidence="3 4">CB-K-33E</strain>
    </source>
</reference>
<keyword evidence="2" id="KW-0808">Transferase</keyword>
<accession>A0A6B4PW91</accession>